<accession>A0ABZ1D2E1</accession>
<dbReference type="Gene3D" id="2.40.50.40">
    <property type="match status" value="1"/>
</dbReference>
<dbReference type="InterPro" id="IPR016197">
    <property type="entry name" value="Chromo-like_dom_sf"/>
</dbReference>
<feature type="compositionally biased region" description="Basic residues" evidence="1">
    <location>
        <begin position="1"/>
        <end position="10"/>
    </location>
</feature>
<dbReference type="PROSITE" id="PS50013">
    <property type="entry name" value="CHROMO_2"/>
    <property type="match status" value="1"/>
</dbReference>
<gene>
    <name evidence="3" type="ORF">IL334_004491</name>
</gene>
<dbReference type="InterPro" id="IPR040684">
    <property type="entry name" value="HMUDK_hel"/>
</dbReference>
<dbReference type="InterPro" id="IPR000953">
    <property type="entry name" value="Chromo/chromo_shadow_dom"/>
</dbReference>
<evidence type="ECO:0000313" key="4">
    <source>
        <dbReference type="Proteomes" id="UP001329825"/>
    </source>
</evidence>
<proteinExistence type="predicted"/>
<sequence length="572" mass="66305">MARTPRKRKSALPARKSAHDQTEINVEDEALKNALNSQYQRAPYPTPSDDDDLCSADEDDKLDFEDEATAGTGYNTTPLLGKPTSFKEPAILRPQGLPQVETTVDDHWTYLFFRFCAERHKMYDRRQAGIPRDQLTKDETMSKEHIGNVFRQLDPSSKNIGIDIIGKGDQSHEEVCFRLFLYCMFYSEATWNALCTSIGGIPTWRNYISDLPVFESVLHRISFIENKKIYYGGFQLVPPTVYFTDNRNRDKTMFHYAASLRLVLAMMLAKLPDQLLKCQYAVDASHVLQTIPTLGGFLSWNILCFLNDTTHFTWYFRNYATCGPGPRSYLGRIFGGKNVINSIAMEEAGLIWLYENQWKYWARLGEDPPHAHEIGLRPGMRVLDFENALCWCHRYVNAFERKRYGNFGHIPHPEYDPEITENTSAPAWCTEERWMKSTSKAAWVGDYDEAQCKLESVDGQEEVYEVEKIVMRKGLRSEKNSYFRVRWKGYTPEEDTWEKADSLKDGAEETLEDWVQWENRVWDNIEKVKRQYPFIRPQIPKSEPSAVQDENEQGDARSGRAVKRMKREAIPS</sequence>
<evidence type="ECO:0000256" key="1">
    <source>
        <dbReference type="SAM" id="MobiDB-lite"/>
    </source>
</evidence>
<organism evidence="3 4">
    <name type="scientific">Kwoniella shivajii</name>
    <dbReference type="NCBI Taxonomy" id="564305"/>
    <lineage>
        <taxon>Eukaryota</taxon>
        <taxon>Fungi</taxon>
        <taxon>Dikarya</taxon>
        <taxon>Basidiomycota</taxon>
        <taxon>Agaricomycotina</taxon>
        <taxon>Tremellomycetes</taxon>
        <taxon>Tremellales</taxon>
        <taxon>Cryptococcaceae</taxon>
        <taxon>Kwoniella</taxon>
    </lineage>
</organism>
<evidence type="ECO:0000313" key="3">
    <source>
        <dbReference type="EMBL" id="WRT67519.1"/>
    </source>
</evidence>
<feature type="region of interest" description="Disordered" evidence="1">
    <location>
        <begin position="1"/>
        <end position="26"/>
    </location>
</feature>
<dbReference type="GeneID" id="87956622"/>
<dbReference type="Proteomes" id="UP001329825">
    <property type="component" value="Chromosome 5"/>
</dbReference>
<dbReference type="RefSeq" id="XP_062792259.1">
    <property type="nucleotide sequence ID" value="XM_062936208.1"/>
</dbReference>
<keyword evidence="4" id="KW-1185">Reference proteome</keyword>
<protein>
    <recommendedName>
        <fullName evidence="2">Chromo domain-containing protein</fullName>
    </recommendedName>
</protein>
<evidence type="ECO:0000259" key="2">
    <source>
        <dbReference type="PROSITE" id="PS50013"/>
    </source>
</evidence>
<dbReference type="SMART" id="SM00298">
    <property type="entry name" value="CHROMO"/>
    <property type="match status" value="1"/>
</dbReference>
<dbReference type="Pfam" id="PF18723">
    <property type="entry name" value="HMUDK_hel"/>
    <property type="match status" value="1"/>
</dbReference>
<feature type="region of interest" description="Disordered" evidence="1">
    <location>
        <begin position="538"/>
        <end position="572"/>
    </location>
</feature>
<name>A0ABZ1D2E1_9TREE</name>
<dbReference type="InterPro" id="IPR023780">
    <property type="entry name" value="Chromo_domain"/>
</dbReference>
<feature type="domain" description="Chromo" evidence="2">
    <location>
        <begin position="464"/>
        <end position="514"/>
    </location>
</feature>
<dbReference type="EMBL" id="CP141885">
    <property type="protein sequence ID" value="WRT67519.1"/>
    <property type="molecule type" value="Genomic_DNA"/>
</dbReference>
<dbReference type="Pfam" id="PF00385">
    <property type="entry name" value="Chromo"/>
    <property type="match status" value="1"/>
</dbReference>
<reference evidence="3 4" key="1">
    <citation type="submission" date="2024-01" db="EMBL/GenBank/DDBJ databases">
        <title>Comparative genomics of Cryptococcus and Kwoniella reveals pathogenesis evolution and contrasting modes of karyotype evolution via chromosome fusion or intercentromeric recombination.</title>
        <authorList>
            <person name="Coelho M.A."/>
            <person name="David-Palma M."/>
            <person name="Shea T."/>
            <person name="Bowers K."/>
            <person name="McGinley-Smith S."/>
            <person name="Mohammad A.W."/>
            <person name="Gnirke A."/>
            <person name="Yurkov A.M."/>
            <person name="Nowrousian M."/>
            <person name="Sun S."/>
            <person name="Cuomo C.A."/>
            <person name="Heitman J."/>
        </authorList>
    </citation>
    <scope>NUCLEOTIDE SEQUENCE [LARGE SCALE GENOMIC DNA]</scope>
    <source>
        <strain evidence="3">CBS 11374</strain>
    </source>
</reference>
<dbReference type="SUPFAM" id="SSF54160">
    <property type="entry name" value="Chromo domain-like"/>
    <property type="match status" value="1"/>
</dbReference>